<proteinExistence type="predicted"/>
<evidence type="ECO:0000256" key="1">
    <source>
        <dbReference type="SAM" id="MobiDB-lite"/>
    </source>
</evidence>
<reference evidence="2 3" key="1">
    <citation type="submission" date="2021-06" db="EMBL/GenBank/DDBJ databases">
        <title>Caerostris darwini draft genome.</title>
        <authorList>
            <person name="Kono N."/>
            <person name="Arakawa K."/>
        </authorList>
    </citation>
    <scope>NUCLEOTIDE SEQUENCE [LARGE SCALE GENOMIC DNA]</scope>
</reference>
<evidence type="ECO:0000313" key="3">
    <source>
        <dbReference type="Proteomes" id="UP001054837"/>
    </source>
</evidence>
<keyword evidence="3" id="KW-1185">Reference proteome</keyword>
<accession>A0AAV4VF61</accession>
<sequence length="102" mass="11345">MIEHPNVGTSRFIFPFGVKHLPHVHLSPSFAHPPMTLQVTITKPEIFLASRDLLFLPLPLSVEGVFLHPPHPQKEKAKKKGRSKSSASNPEATVVQLLQENP</sequence>
<dbReference type="AlphaFoldDB" id="A0AAV4VF61"/>
<feature type="region of interest" description="Disordered" evidence="1">
    <location>
        <begin position="65"/>
        <end position="102"/>
    </location>
</feature>
<dbReference type="Proteomes" id="UP001054837">
    <property type="component" value="Unassembled WGS sequence"/>
</dbReference>
<evidence type="ECO:0000313" key="2">
    <source>
        <dbReference type="EMBL" id="GIY68920.1"/>
    </source>
</evidence>
<organism evidence="2 3">
    <name type="scientific">Caerostris darwini</name>
    <dbReference type="NCBI Taxonomy" id="1538125"/>
    <lineage>
        <taxon>Eukaryota</taxon>
        <taxon>Metazoa</taxon>
        <taxon>Ecdysozoa</taxon>
        <taxon>Arthropoda</taxon>
        <taxon>Chelicerata</taxon>
        <taxon>Arachnida</taxon>
        <taxon>Araneae</taxon>
        <taxon>Araneomorphae</taxon>
        <taxon>Entelegynae</taxon>
        <taxon>Araneoidea</taxon>
        <taxon>Araneidae</taxon>
        <taxon>Caerostris</taxon>
    </lineage>
</organism>
<comment type="caution">
    <text evidence="2">The sequence shown here is derived from an EMBL/GenBank/DDBJ whole genome shotgun (WGS) entry which is preliminary data.</text>
</comment>
<dbReference type="EMBL" id="BPLQ01012966">
    <property type="protein sequence ID" value="GIY68920.1"/>
    <property type="molecule type" value="Genomic_DNA"/>
</dbReference>
<gene>
    <name evidence="2" type="ORF">CDAR_293991</name>
</gene>
<name>A0AAV4VF61_9ARAC</name>
<protein>
    <submittedName>
        <fullName evidence="2">Uncharacterized protein</fullName>
    </submittedName>
</protein>